<reference evidence="1 2" key="1">
    <citation type="submission" date="2024-04" db="EMBL/GenBank/DDBJ databases">
        <authorList>
            <person name="Fracassetti M."/>
        </authorList>
    </citation>
    <scope>NUCLEOTIDE SEQUENCE [LARGE SCALE GENOMIC DNA]</scope>
</reference>
<sequence length="77" mass="7879">MLKALSFPRATPGYYDSSSSNETLVVATYDPNLDNVAVATSSSSSSLVGSVTICNGPSSSTAVSTNIVPGECLLVIY</sequence>
<dbReference type="EMBL" id="OZ034819">
    <property type="protein sequence ID" value="CAL1392045.1"/>
    <property type="molecule type" value="Genomic_DNA"/>
</dbReference>
<gene>
    <name evidence="1" type="ORF">LTRI10_LOCUS32721</name>
</gene>
<dbReference type="AlphaFoldDB" id="A0AAV2F3F4"/>
<keyword evidence="2" id="KW-1185">Reference proteome</keyword>
<dbReference type="Proteomes" id="UP001497516">
    <property type="component" value="Chromosome 6"/>
</dbReference>
<evidence type="ECO:0000313" key="2">
    <source>
        <dbReference type="Proteomes" id="UP001497516"/>
    </source>
</evidence>
<accession>A0AAV2F3F4</accession>
<name>A0AAV2F3F4_9ROSI</name>
<proteinExistence type="predicted"/>
<organism evidence="1 2">
    <name type="scientific">Linum trigynum</name>
    <dbReference type="NCBI Taxonomy" id="586398"/>
    <lineage>
        <taxon>Eukaryota</taxon>
        <taxon>Viridiplantae</taxon>
        <taxon>Streptophyta</taxon>
        <taxon>Embryophyta</taxon>
        <taxon>Tracheophyta</taxon>
        <taxon>Spermatophyta</taxon>
        <taxon>Magnoliopsida</taxon>
        <taxon>eudicotyledons</taxon>
        <taxon>Gunneridae</taxon>
        <taxon>Pentapetalae</taxon>
        <taxon>rosids</taxon>
        <taxon>fabids</taxon>
        <taxon>Malpighiales</taxon>
        <taxon>Linaceae</taxon>
        <taxon>Linum</taxon>
    </lineage>
</organism>
<protein>
    <submittedName>
        <fullName evidence="1">Uncharacterized protein</fullName>
    </submittedName>
</protein>
<evidence type="ECO:0000313" key="1">
    <source>
        <dbReference type="EMBL" id="CAL1392045.1"/>
    </source>
</evidence>